<evidence type="ECO:0000256" key="6">
    <source>
        <dbReference type="SAM" id="Phobius"/>
    </source>
</evidence>
<keyword evidence="5 6" id="KW-0472">Membrane</keyword>
<dbReference type="AlphaFoldDB" id="A0A5C6C7I3"/>
<dbReference type="Proteomes" id="UP000319908">
    <property type="component" value="Unassembled WGS sequence"/>
</dbReference>
<evidence type="ECO:0000256" key="2">
    <source>
        <dbReference type="ARBA" id="ARBA00009399"/>
    </source>
</evidence>
<dbReference type="PANTHER" id="PTHR38459:SF1">
    <property type="entry name" value="PROPHAGE BACTOPRENOL-LINKED GLUCOSE TRANSLOCASE HOMOLOG"/>
    <property type="match status" value="1"/>
</dbReference>
<gene>
    <name evidence="8" type="ORF">Poly21_16340</name>
</gene>
<comment type="similarity">
    <text evidence="2">Belongs to the GtrA family.</text>
</comment>
<protein>
    <submittedName>
        <fullName evidence="8">GtrA-like protein</fullName>
    </submittedName>
</protein>
<evidence type="ECO:0000256" key="4">
    <source>
        <dbReference type="ARBA" id="ARBA00022989"/>
    </source>
</evidence>
<keyword evidence="9" id="KW-1185">Reference proteome</keyword>
<feature type="transmembrane region" description="Helical" evidence="6">
    <location>
        <begin position="74"/>
        <end position="93"/>
    </location>
</feature>
<dbReference type="GO" id="GO:0005886">
    <property type="term" value="C:plasma membrane"/>
    <property type="evidence" value="ECO:0007669"/>
    <property type="project" value="TreeGrafter"/>
</dbReference>
<dbReference type="RefSeq" id="WP_146406270.1">
    <property type="nucleotide sequence ID" value="NZ_SJPU01000001.1"/>
</dbReference>
<evidence type="ECO:0000313" key="9">
    <source>
        <dbReference type="Proteomes" id="UP000319908"/>
    </source>
</evidence>
<sequence length="159" mass="17472">MDVADDGALTPPLPLVAAIAGLKRRQWIRYGIAGGMSALVDVGLFYLLASWALPCLDSAMGDEVRAWRFVVDKTAAFVLANGFSYWLSALWVFTPGRHSRFTEVALFFAISTMSYLIGAQLGRWLISDFALATELAAVVCICVATVINFTMRKLIVFRN</sequence>
<feature type="domain" description="GtrA/DPMS transmembrane" evidence="7">
    <location>
        <begin position="29"/>
        <end position="157"/>
    </location>
</feature>
<dbReference type="InterPro" id="IPR051401">
    <property type="entry name" value="GtrA_CellWall_Glycosyl"/>
</dbReference>
<dbReference type="Pfam" id="PF04138">
    <property type="entry name" value="GtrA_DPMS_TM"/>
    <property type="match status" value="1"/>
</dbReference>
<dbReference type="PANTHER" id="PTHR38459">
    <property type="entry name" value="PROPHAGE BACTOPRENOL-LINKED GLUCOSE TRANSLOCASE HOMOLOG"/>
    <property type="match status" value="1"/>
</dbReference>
<evidence type="ECO:0000313" key="8">
    <source>
        <dbReference type="EMBL" id="TWU19461.1"/>
    </source>
</evidence>
<dbReference type="GO" id="GO:0000271">
    <property type="term" value="P:polysaccharide biosynthetic process"/>
    <property type="evidence" value="ECO:0007669"/>
    <property type="project" value="InterPro"/>
</dbReference>
<organism evidence="8 9">
    <name type="scientific">Allorhodopirellula heiligendammensis</name>
    <dbReference type="NCBI Taxonomy" id="2714739"/>
    <lineage>
        <taxon>Bacteria</taxon>
        <taxon>Pseudomonadati</taxon>
        <taxon>Planctomycetota</taxon>
        <taxon>Planctomycetia</taxon>
        <taxon>Pirellulales</taxon>
        <taxon>Pirellulaceae</taxon>
        <taxon>Allorhodopirellula</taxon>
    </lineage>
</organism>
<name>A0A5C6C7I3_9BACT</name>
<keyword evidence="3 6" id="KW-0812">Transmembrane</keyword>
<dbReference type="EMBL" id="SJPU01000001">
    <property type="protein sequence ID" value="TWU19461.1"/>
    <property type="molecule type" value="Genomic_DNA"/>
</dbReference>
<reference evidence="8 9" key="1">
    <citation type="journal article" date="2020" name="Antonie Van Leeuwenhoek">
        <title>Rhodopirellula heiligendammensis sp. nov., Rhodopirellula pilleata sp. nov., and Rhodopirellula solitaria sp. nov. isolated from natural or artificial marine surfaces in Northern Germany and California, USA, and emended description of the genus Rhodopirellula.</title>
        <authorList>
            <person name="Kallscheuer N."/>
            <person name="Wiegand S."/>
            <person name="Jogler M."/>
            <person name="Boedeker C."/>
            <person name="Peeters S.H."/>
            <person name="Rast P."/>
            <person name="Heuer A."/>
            <person name="Jetten M.S.M."/>
            <person name="Rohde M."/>
            <person name="Jogler C."/>
        </authorList>
    </citation>
    <scope>NUCLEOTIDE SEQUENCE [LARGE SCALE GENOMIC DNA]</scope>
    <source>
        <strain evidence="8 9">Poly21</strain>
    </source>
</reference>
<accession>A0A5C6C7I3</accession>
<evidence type="ECO:0000256" key="3">
    <source>
        <dbReference type="ARBA" id="ARBA00022692"/>
    </source>
</evidence>
<feature type="transmembrane region" description="Helical" evidence="6">
    <location>
        <begin position="105"/>
        <end position="126"/>
    </location>
</feature>
<dbReference type="OrthoDB" id="282931at2"/>
<dbReference type="InterPro" id="IPR007267">
    <property type="entry name" value="GtrA_DPMS_TM"/>
</dbReference>
<comment type="caution">
    <text evidence="8">The sequence shown here is derived from an EMBL/GenBank/DDBJ whole genome shotgun (WGS) entry which is preliminary data.</text>
</comment>
<proteinExistence type="inferred from homology"/>
<comment type="subcellular location">
    <subcellularLocation>
        <location evidence="1">Membrane</location>
        <topology evidence="1">Multi-pass membrane protein</topology>
    </subcellularLocation>
</comment>
<evidence type="ECO:0000256" key="1">
    <source>
        <dbReference type="ARBA" id="ARBA00004141"/>
    </source>
</evidence>
<evidence type="ECO:0000256" key="5">
    <source>
        <dbReference type="ARBA" id="ARBA00023136"/>
    </source>
</evidence>
<evidence type="ECO:0000259" key="7">
    <source>
        <dbReference type="Pfam" id="PF04138"/>
    </source>
</evidence>
<feature type="transmembrane region" description="Helical" evidence="6">
    <location>
        <begin position="132"/>
        <end position="151"/>
    </location>
</feature>
<feature type="transmembrane region" description="Helical" evidence="6">
    <location>
        <begin position="30"/>
        <end position="54"/>
    </location>
</feature>
<keyword evidence="4 6" id="KW-1133">Transmembrane helix</keyword>